<dbReference type="Proteomes" id="UP000194664">
    <property type="component" value="Unassembled WGS sequence"/>
</dbReference>
<evidence type="ECO:0000313" key="2">
    <source>
        <dbReference type="EMBL" id="OUD09026.1"/>
    </source>
</evidence>
<dbReference type="Pfam" id="PF01882">
    <property type="entry name" value="DUF58"/>
    <property type="match status" value="1"/>
</dbReference>
<dbReference type="OrthoDB" id="9794556at2"/>
<name>A0A251WXF6_9RHOB</name>
<reference evidence="2 3" key="1">
    <citation type="submission" date="2016-12" db="EMBL/GenBank/DDBJ databases">
        <title>The draft genome sequence of HSLHS2.</title>
        <authorList>
            <person name="Hu D."/>
            <person name="Wang L."/>
            <person name="Shao Z."/>
        </authorList>
    </citation>
    <scope>NUCLEOTIDE SEQUENCE [LARGE SCALE GENOMIC DNA]</scope>
    <source>
        <strain evidence="2">MCCC 1A06712</strain>
    </source>
</reference>
<dbReference type="EMBL" id="MSPP01000003">
    <property type="protein sequence ID" value="OUD09026.1"/>
    <property type="molecule type" value="Genomic_DNA"/>
</dbReference>
<dbReference type="PANTHER" id="PTHR33608:SF6">
    <property type="entry name" value="BLL2464 PROTEIN"/>
    <property type="match status" value="1"/>
</dbReference>
<dbReference type="InterPro" id="IPR002881">
    <property type="entry name" value="DUF58"/>
</dbReference>
<dbReference type="AlphaFoldDB" id="A0A251WXF6"/>
<organism evidence="2 3">
    <name type="scientific">Marivivens niveibacter</name>
    <dbReference type="NCBI Taxonomy" id="1930667"/>
    <lineage>
        <taxon>Bacteria</taxon>
        <taxon>Pseudomonadati</taxon>
        <taxon>Pseudomonadota</taxon>
        <taxon>Alphaproteobacteria</taxon>
        <taxon>Rhodobacterales</taxon>
        <taxon>Paracoccaceae</taxon>
        <taxon>Marivivens group</taxon>
        <taxon>Marivivens</taxon>
    </lineage>
</organism>
<keyword evidence="3" id="KW-1185">Reference proteome</keyword>
<evidence type="ECO:0000313" key="3">
    <source>
        <dbReference type="Proteomes" id="UP000194664"/>
    </source>
</evidence>
<feature type="domain" description="DUF58" evidence="1">
    <location>
        <begin position="50"/>
        <end position="252"/>
    </location>
</feature>
<accession>A0A251WXF6</accession>
<evidence type="ECO:0000259" key="1">
    <source>
        <dbReference type="Pfam" id="PF01882"/>
    </source>
</evidence>
<sequence length="290" mass="31977">MTDPITLRASAETVAASLPALLAQADQLASTVIMGEHGRRRAGMGDHFWQYRPAQTWDEARLIDWRRSGRSDTTYVQDKEWQIAQTVMMWIDRSASMSFSSADSHPTKAARAGVLMTALSLLLLRGGERVGVIGADIPARRGEAQSMRIAEWVAQADGSDYGSPDDAGILPNSRAVYMSDFMGDLAPLETALTRAADRGVSGTLFQILDPAEEDFPFDGRTVFQSMGGSLRFETQKAGDLRTRYRERLAERKDRIAALARTAGWQYGTHHTGDSAQSALLWLYTATEQTR</sequence>
<comment type="caution">
    <text evidence="2">The sequence shown here is derived from an EMBL/GenBank/DDBJ whole genome shotgun (WGS) entry which is preliminary data.</text>
</comment>
<dbReference type="RefSeq" id="WP_086451507.1">
    <property type="nucleotide sequence ID" value="NZ_MSPP01000003.1"/>
</dbReference>
<proteinExistence type="predicted"/>
<dbReference type="PANTHER" id="PTHR33608">
    <property type="entry name" value="BLL2464 PROTEIN"/>
    <property type="match status" value="1"/>
</dbReference>
<protein>
    <recommendedName>
        <fullName evidence="1">DUF58 domain-containing protein</fullName>
    </recommendedName>
</protein>
<gene>
    <name evidence="2" type="ORF">BVC71_09950</name>
</gene>